<proteinExistence type="predicted"/>
<organism evidence="2 3">
    <name type="scientific">Trebonia kvetii</name>
    <dbReference type="NCBI Taxonomy" id="2480626"/>
    <lineage>
        <taxon>Bacteria</taxon>
        <taxon>Bacillati</taxon>
        <taxon>Actinomycetota</taxon>
        <taxon>Actinomycetes</taxon>
        <taxon>Streptosporangiales</taxon>
        <taxon>Treboniaceae</taxon>
        <taxon>Trebonia</taxon>
    </lineage>
</organism>
<dbReference type="AlphaFoldDB" id="A0A6P2BUE1"/>
<dbReference type="EMBL" id="RPFW01000006">
    <property type="protein sequence ID" value="TVZ01715.1"/>
    <property type="molecule type" value="Genomic_DNA"/>
</dbReference>
<accession>A0A6P2BUE1</accession>
<dbReference type="Proteomes" id="UP000460272">
    <property type="component" value="Unassembled WGS sequence"/>
</dbReference>
<gene>
    <name evidence="2" type="ORF">EAS64_30065</name>
</gene>
<dbReference type="OrthoDB" id="3827987at2"/>
<evidence type="ECO:0000313" key="2">
    <source>
        <dbReference type="EMBL" id="TVZ01715.1"/>
    </source>
</evidence>
<reference evidence="2 3" key="1">
    <citation type="submission" date="2018-11" db="EMBL/GenBank/DDBJ databases">
        <title>Trebonia kvetii gen.nov., sp.nov., a novel acidophilic actinobacterium, and proposal of the new actinobacterial family Treboniaceae fam. nov.</title>
        <authorList>
            <person name="Rapoport D."/>
            <person name="Sagova-Mareckova M."/>
            <person name="Sedlacek I."/>
            <person name="Provaznik J."/>
            <person name="Kralova S."/>
            <person name="Pavlinic D."/>
            <person name="Benes V."/>
            <person name="Kopecky J."/>
        </authorList>
    </citation>
    <scope>NUCLEOTIDE SEQUENCE [LARGE SCALE GENOMIC DNA]</scope>
    <source>
        <strain evidence="2 3">15Tr583</strain>
    </source>
</reference>
<feature type="region of interest" description="Disordered" evidence="1">
    <location>
        <begin position="63"/>
        <end position="87"/>
    </location>
</feature>
<name>A0A6P2BUE1_9ACTN</name>
<sequence>MTAWDELKLVLARLRDQQPGALTTYPSPESDEGRTPPFRVQLAPWAADTAEELHRQFGDDVELSVGTLPYPPGRQGPRRHAPGQVPDLLDPREVTAALDGPAVVSSGHTLHHHLTVHNLTGSELQIATNGHVTAVVVDPQTGEVVGGFSGWQTQPLIFFRAAPGGSARIPLLIGTASRTLRLGYTVPAGEWGIQVTLKLGSDPRSSPRRRTPILPLTITA</sequence>
<dbReference type="RefSeq" id="WP_145858531.1">
    <property type="nucleotide sequence ID" value="NZ_RPFW01000006.1"/>
</dbReference>
<evidence type="ECO:0000313" key="3">
    <source>
        <dbReference type="Proteomes" id="UP000460272"/>
    </source>
</evidence>
<protein>
    <submittedName>
        <fullName evidence="2">Uncharacterized protein</fullName>
    </submittedName>
</protein>
<comment type="caution">
    <text evidence="2">The sequence shown here is derived from an EMBL/GenBank/DDBJ whole genome shotgun (WGS) entry which is preliminary data.</text>
</comment>
<evidence type="ECO:0000256" key="1">
    <source>
        <dbReference type="SAM" id="MobiDB-lite"/>
    </source>
</evidence>
<keyword evidence="3" id="KW-1185">Reference proteome</keyword>